<sequence>MMKRGCLFLAVTGCVASADAGMIRDVWLSETPPKVKEAKQVQDALTEQQPFLDSFSKRAPALPVDLTEKIETKIQHDVEEKNRQAAADAGACVVDYSAPCPLKWHSRDVEGGGHLCEAPKNYKGFCETNKSFDFYTADAKADWAESCEAVWPCHGDAAAACPSGLRDWSRPCPEGFSHLADQEVCQANLGQYSGPCGSSVSFKDFTEEAKRDWSESCDADWPCFEDCTATFNAVCPDGWLHLGDYACEASPEYKATGPCDSTWNFKHFTPAMKRKFEALCRARFPCQNSCPRDYSVGCPKGWKEIRGGVCEAPTDYTNCGIKTQFFLGMSPADKQVFEKECGVEWPCEPVAACELDWEFPCPAGWELKLPAGSSYDEIIKTQDFKGVGCVAPATTDIGQCNNVETFVSEEEKRKWASQCGQVWPCRETSRTPGLQGVFTLSNGTLMRKGPRIPIPIADKRELGKQGPVHLGRDAAQRATQKNALSYVAETGEVMPRQPTPLFEWVVGKKEREPAPEPALTLASVAVKEREVIHGVHSRIIDRTEQRYWLL</sequence>
<reference evidence="3 4" key="1">
    <citation type="submission" date="2014-03" db="EMBL/GenBank/DDBJ databases">
        <authorList>
            <person name="Sibley D."/>
            <person name="Venepally P."/>
            <person name="Karamycheva S."/>
            <person name="Hadjithomas M."/>
            <person name="Khan A."/>
            <person name="Brunk B."/>
            <person name="Roos D."/>
            <person name="Caler E."/>
            <person name="Lorenzi H."/>
        </authorList>
    </citation>
    <scope>NUCLEOTIDE SEQUENCE [LARGE SCALE GENOMIC DNA]</scope>
    <source>
        <strain evidence="4">p89</strain>
    </source>
</reference>
<dbReference type="Pfam" id="PF09717">
    <property type="entry name" value="CPW_WPC"/>
    <property type="match status" value="5"/>
</dbReference>
<accession>A0A086JHC5</accession>
<dbReference type="AlphaFoldDB" id="A0A086JHC5"/>
<evidence type="ECO:0000313" key="4">
    <source>
        <dbReference type="Proteomes" id="UP000028828"/>
    </source>
</evidence>
<gene>
    <name evidence="3" type="ORF">TGP89_216875</name>
</gene>
<feature type="domain" description="CPW-WPC" evidence="2">
    <location>
        <begin position="161"/>
        <end position="225"/>
    </location>
</feature>
<feature type="chain" id="PRO_5001808307" evidence="1">
    <location>
        <begin position="21"/>
        <end position="550"/>
    </location>
</feature>
<dbReference type="InterPro" id="IPR006387">
    <property type="entry name" value="CPW_WPC_dom"/>
</dbReference>
<evidence type="ECO:0000259" key="2">
    <source>
        <dbReference type="SMART" id="SM01099"/>
    </source>
</evidence>
<feature type="signal peptide" evidence="1">
    <location>
        <begin position="1"/>
        <end position="20"/>
    </location>
</feature>
<evidence type="ECO:0000256" key="1">
    <source>
        <dbReference type="SAM" id="SignalP"/>
    </source>
</evidence>
<evidence type="ECO:0000313" key="3">
    <source>
        <dbReference type="EMBL" id="KFG31543.1"/>
    </source>
</evidence>
<dbReference type="VEuPathDB" id="ToxoDB:TGP89_216875"/>
<dbReference type="SMART" id="SM01099">
    <property type="entry name" value="CPW_WPC"/>
    <property type="match status" value="5"/>
</dbReference>
<name>A0A086JHC5_TOXGO</name>
<feature type="domain" description="CPW-WPC" evidence="2">
    <location>
        <begin position="290"/>
        <end position="349"/>
    </location>
</feature>
<feature type="domain" description="CPW-WPC" evidence="2">
    <location>
        <begin position="92"/>
        <end position="155"/>
    </location>
</feature>
<feature type="domain" description="CPW-WPC" evidence="2">
    <location>
        <begin position="353"/>
        <end position="427"/>
    </location>
</feature>
<feature type="domain" description="CPW-WPC" evidence="2">
    <location>
        <begin position="227"/>
        <end position="288"/>
    </location>
</feature>
<dbReference type="NCBIfam" id="TIGR01492">
    <property type="entry name" value="CPW_WPC"/>
    <property type="match status" value="4"/>
</dbReference>
<dbReference type="Proteomes" id="UP000028828">
    <property type="component" value="Unassembled WGS sequence"/>
</dbReference>
<keyword evidence="1" id="KW-0732">Signal</keyword>
<dbReference type="EMBL" id="AEYI02001944">
    <property type="protein sequence ID" value="KFG31543.1"/>
    <property type="molecule type" value="Genomic_DNA"/>
</dbReference>
<organism evidence="3 4">
    <name type="scientific">Toxoplasma gondii p89</name>
    <dbReference type="NCBI Taxonomy" id="943119"/>
    <lineage>
        <taxon>Eukaryota</taxon>
        <taxon>Sar</taxon>
        <taxon>Alveolata</taxon>
        <taxon>Apicomplexa</taxon>
        <taxon>Conoidasida</taxon>
        <taxon>Coccidia</taxon>
        <taxon>Eucoccidiorida</taxon>
        <taxon>Eimeriorina</taxon>
        <taxon>Sarcocystidae</taxon>
        <taxon>Toxoplasma</taxon>
    </lineage>
</organism>
<comment type="caution">
    <text evidence="3">The sequence shown here is derived from an EMBL/GenBank/DDBJ whole genome shotgun (WGS) entry which is preliminary data.</text>
</comment>
<protein>
    <submittedName>
        <fullName evidence="3">Cpw-wpc domain-containing protein</fullName>
    </submittedName>
</protein>
<proteinExistence type="predicted"/>